<dbReference type="Proteomes" id="UP000507245">
    <property type="component" value="Unassembled WGS sequence"/>
</dbReference>
<name>A0A6J5Y1N8_PRUAR</name>
<dbReference type="Proteomes" id="UP000507222">
    <property type="component" value="Unassembled WGS sequence"/>
</dbReference>
<organism evidence="2 4">
    <name type="scientific">Prunus armeniaca</name>
    <name type="common">Apricot</name>
    <name type="synonym">Armeniaca vulgaris</name>
    <dbReference type="NCBI Taxonomy" id="36596"/>
    <lineage>
        <taxon>Eukaryota</taxon>
        <taxon>Viridiplantae</taxon>
        <taxon>Streptophyta</taxon>
        <taxon>Embryophyta</taxon>
        <taxon>Tracheophyta</taxon>
        <taxon>Spermatophyta</taxon>
        <taxon>Magnoliopsida</taxon>
        <taxon>eudicotyledons</taxon>
        <taxon>Gunneridae</taxon>
        <taxon>Pentapetalae</taxon>
        <taxon>rosids</taxon>
        <taxon>fabids</taxon>
        <taxon>Rosales</taxon>
        <taxon>Rosaceae</taxon>
        <taxon>Amygdaloideae</taxon>
        <taxon>Amygdaleae</taxon>
        <taxon>Prunus</taxon>
    </lineage>
</organism>
<gene>
    <name evidence="1" type="ORF">CURHAP_LOCUS46137</name>
    <name evidence="2" type="ORF">ORAREDHAP_LOCUS45479</name>
</gene>
<evidence type="ECO:0000313" key="3">
    <source>
        <dbReference type="Proteomes" id="UP000507222"/>
    </source>
</evidence>
<reference evidence="2 3" key="2">
    <citation type="submission" date="2020-05" db="EMBL/GenBank/DDBJ databases">
        <authorList>
            <person name="Campoy J."/>
            <person name="Schneeberger K."/>
            <person name="Spophaly S."/>
        </authorList>
    </citation>
    <scope>NUCLEOTIDE SEQUENCE [LARGE SCALE GENOMIC DNA]</scope>
    <source>
        <strain evidence="2">PruArmRojPasFocal</strain>
    </source>
</reference>
<protein>
    <submittedName>
        <fullName evidence="2">Uncharacterized protein</fullName>
    </submittedName>
</protein>
<keyword evidence="4" id="KW-1185">Reference proteome</keyword>
<accession>A0A6J5Y1N8</accession>
<proteinExistence type="predicted"/>
<evidence type="ECO:0000313" key="4">
    <source>
        <dbReference type="Proteomes" id="UP000507245"/>
    </source>
</evidence>
<dbReference type="EMBL" id="CAEKDK010000007">
    <property type="protein sequence ID" value="CAB4288054.1"/>
    <property type="molecule type" value="Genomic_DNA"/>
</dbReference>
<sequence length="71" mass="7576">MQSGSSNLAESFAAEFCSKWGWRGKPGFFRNGARVGGEALTGEERPGSAWSVGGQAILEGCSRDLFECGRM</sequence>
<reference evidence="4" key="1">
    <citation type="journal article" date="2020" name="Genome Biol.">
        <title>Gamete binning: chromosome-level and haplotype-resolved genome assembly enabled by high-throughput single-cell sequencing of gamete genomes.</title>
        <authorList>
            <person name="Campoy J.A."/>
            <person name="Sun H."/>
            <person name="Goel M."/>
            <person name="Jiao W.-B."/>
            <person name="Folz-Donahue K."/>
            <person name="Wang N."/>
            <person name="Rubio M."/>
            <person name="Liu C."/>
            <person name="Kukat C."/>
            <person name="Ruiz D."/>
            <person name="Huettel B."/>
            <person name="Schneeberger K."/>
        </authorList>
    </citation>
    <scope>NUCLEOTIDE SEQUENCE [LARGE SCALE GENOMIC DNA]</scope>
    <source>
        <strain evidence="4">cv. Rojo Pasion</strain>
    </source>
</reference>
<evidence type="ECO:0000313" key="1">
    <source>
        <dbReference type="EMBL" id="CAB4288054.1"/>
    </source>
</evidence>
<dbReference type="EMBL" id="CAEKKB010000007">
    <property type="protein sequence ID" value="CAB4318423.1"/>
    <property type="molecule type" value="Genomic_DNA"/>
</dbReference>
<evidence type="ECO:0000313" key="2">
    <source>
        <dbReference type="EMBL" id="CAB4318423.1"/>
    </source>
</evidence>
<dbReference type="AlphaFoldDB" id="A0A6J5Y1N8"/>